<dbReference type="AlphaFoldDB" id="A0A4D6NB65"/>
<proteinExistence type="predicted"/>
<evidence type="ECO:0000313" key="8">
    <source>
        <dbReference type="Proteomes" id="UP000501690"/>
    </source>
</evidence>
<feature type="transmembrane region" description="Helical" evidence="5">
    <location>
        <begin position="112"/>
        <end position="134"/>
    </location>
</feature>
<gene>
    <name evidence="7" type="ORF">DEO72_LG10g1788</name>
</gene>
<evidence type="ECO:0000256" key="1">
    <source>
        <dbReference type="ARBA" id="ARBA00022723"/>
    </source>
</evidence>
<keyword evidence="3" id="KW-0862">Zinc</keyword>
<protein>
    <recommendedName>
        <fullName evidence="6">GRF-type domain-containing protein</fullName>
    </recommendedName>
</protein>
<keyword evidence="1" id="KW-0479">Metal-binding</keyword>
<evidence type="ECO:0000259" key="6">
    <source>
        <dbReference type="PROSITE" id="PS51999"/>
    </source>
</evidence>
<keyword evidence="5" id="KW-0472">Membrane</keyword>
<organism evidence="7 8">
    <name type="scientific">Vigna unguiculata</name>
    <name type="common">Cowpea</name>
    <dbReference type="NCBI Taxonomy" id="3917"/>
    <lineage>
        <taxon>Eukaryota</taxon>
        <taxon>Viridiplantae</taxon>
        <taxon>Streptophyta</taxon>
        <taxon>Embryophyta</taxon>
        <taxon>Tracheophyta</taxon>
        <taxon>Spermatophyta</taxon>
        <taxon>Magnoliopsida</taxon>
        <taxon>eudicotyledons</taxon>
        <taxon>Gunneridae</taxon>
        <taxon>Pentapetalae</taxon>
        <taxon>rosids</taxon>
        <taxon>fabids</taxon>
        <taxon>Fabales</taxon>
        <taxon>Fabaceae</taxon>
        <taxon>Papilionoideae</taxon>
        <taxon>50 kb inversion clade</taxon>
        <taxon>NPAAA clade</taxon>
        <taxon>indigoferoid/millettioid clade</taxon>
        <taxon>Phaseoleae</taxon>
        <taxon>Vigna</taxon>
    </lineage>
</organism>
<dbReference type="InterPro" id="IPR010666">
    <property type="entry name" value="Znf_GRF"/>
</dbReference>
<evidence type="ECO:0000256" key="4">
    <source>
        <dbReference type="PROSITE-ProRule" id="PRU01343"/>
    </source>
</evidence>
<keyword evidence="5" id="KW-0812">Transmembrane</keyword>
<dbReference type="GO" id="GO:0008270">
    <property type="term" value="F:zinc ion binding"/>
    <property type="evidence" value="ECO:0007669"/>
    <property type="project" value="UniProtKB-KW"/>
</dbReference>
<name>A0A4D6NB65_VIGUN</name>
<dbReference type="PANTHER" id="PTHR33248">
    <property type="entry name" value="ZINC ION-BINDING PROTEIN"/>
    <property type="match status" value="1"/>
</dbReference>
<dbReference type="Pfam" id="PF06839">
    <property type="entry name" value="Zn_ribbon_GRF"/>
    <property type="match status" value="1"/>
</dbReference>
<reference evidence="7 8" key="1">
    <citation type="submission" date="2019-04" db="EMBL/GenBank/DDBJ databases">
        <title>An improved genome assembly and genetic linkage map for asparagus bean, Vigna unguiculata ssp. sesquipedialis.</title>
        <authorList>
            <person name="Xia Q."/>
            <person name="Zhang R."/>
            <person name="Dong Y."/>
        </authorList>
    </citation>
    <scope>NUCLEOTIDE SEQUENCE [LARGE SCALE GENOMIC DNA]</scope>
    <source>
        <tissue evidence="7">Leaf</tissue>
    </source>
</reference>
<dbReference type="Proteomes" id="UP000501690">
    <property type="component" value="Linkage Group LG10"/>
</dbReference>
<evidence type="ECO:0000256" key="3">
    <source>
        <dbReference type="ARBA" id="ARBA00022833"/>
    </source>
</evidence>
<dbReference type="EMBL" id="CP039354">
    <property type="protein sequence ID" value="QCE10558.1"/>
    <property type="molecule type" value="Genomic_DNA"/>
</dbReference>
<evidence type="ECO:0000256" key="2">
    <source>
        <dbReference type="ARBA" id="ARBA00022771"/>
    </source>
</evidence>
<keyword evidence="5" id="KW-1133">Transmembrane helix</keyword>
<feature type="domain" description="GRF-type" evidence="6">
    <location>
        <begin position="37"/>
        <end position="83"/>
    </location>
</feature>
<dbReference type="PROSITE" id="PS51999">
    <property type="entry name" value="ZF_GRF"/>
    <property type="match status" value="1"/>
</dbReference>
<accession>A0A4D6NB65</accession>
<keyword evidence="2 4" id="KW-0863">Zinc-finger</keyword>
<evidence type="ECO:0000256" key="5">
    <source>
        <dbReference type="SAM" id="Phobius"/>
    </source>
</evidence>
<evidence type="ECO:0000313" key="7">
    <source>
        <dbReference type="EMBL" id="QCE10558.1"/>
    </source>
</evidence>
<keyword evidence="8" id="KW-1185">Reference proteome</keyword>
<sequence length="137" mass="15581">MSRGFSHLWSSCSCGSHNHNVSSTATISRSVGGIPHCHCGEITVLRVARTMKNGGKQLWGCPHYKIGSEDFKGCNYFKWCTKDNGDERDATIARQSQRIHQLEKELIDFEKWLMYLFRIIVLLGLIAILLLRVLTKN</sequence>